<protein>
    <submittedName>
        <fullName evidence="3">PhzF family phenazine biosynthesis protein</fullName>
    </submittedName>
</protein>
<gene>
    <name evidence="3" type="ORF">NBRC116598_17300</name>
</gene>
<organism evidence="3 4">
    <name type="scientific">Pseudophaeobacter arcticus</name>
    <dbReference type="NCBI Taxonomy" id="385492"/>
    <lineage>
        <taxon>Bacteria</taxon>
        <taxon>Pseudomonadati</taxon>
        <taxon>Pseudomonadota</taxon>
        <taxon>Alphaproteobacteria</taxon>
        <taxon>Rhodobacterales</taxon>
        <taxon>Paracoccaceae</taxon>
        <taxon>Pseudophaeobacter</taxon>
    </lineage>
</organism>
<dbReference type="NCBIfam" id="TIGR00654">
    <property type="entry name" value="PhzF_family"/>
    <property type="match status" value="1"/>
</dbReference>
<accession>A0ABQ0AK89</accession>
<evidence type="ECO:0000256" key="1">
    <source>
        <dbReference type="ARBA" id="ARBA00008270"/>
    </source>
</evidence>
<dbReference type="PANTHER" id="PTHR13774:SF39">
    <property type="entry name" value="BIOSYNTHESIS PROTEIN, PUTATIVE-RELATED"/>
    <property type="match status" value="1"/>
</dbReference>
<evidence type="ECO:0000313" key="4">
    <source>
        <dbReference type="Proteomes" id="UP001441944"/>
    </source>
</evidence>
<dbReference type="PIRSF" id="PIRSF016184">
    <property type="entry name" value="PhzC_PhzF"/>
    <property type="match status" value="1"/>
</dbReference>
<comment type="caution">
    <text evidence="3">The sequence shown here is derived from an EMBL/GenBank/DDBJ whole genome shotgun (WGS) entry which is preliminary data.</text>
</comment>
<dbReference type="Pfam" id="PF02567">
    <property type="entry name" value="PhzC-PhzF"/>
    <property type="match status" value="1"/>
</dbReference>
<dbReference type="InterPro" id="IPR003719">
    <property type="entry name" value="Phenazine_PhzF-like"/>
</dbReference>
<keyword evidence="2" id="KW-0413">Isomerase</keyword>
<dbReference type="Proteomes" id="UP001441944">
    <property type="component" value="Unassembled WGS sequence"/>
</dbReference>
<dbReference type="Gene3D" id="3.10.310.10">
    <property type="entry name" value="Diaminopimelate Epimerase, Chain A, domain 1"/>
    <property type="match status" value="2"/>
</dbReference>
<sequence>MDVQRIAAFSTGPEGGNPAGVVLLQEDLATKDMARIAAEVGYSETAFAVAKDDTGDAWRVRYFSPESEVPFCGHATIALGAALGKHHGAGTYALELNNSAITVDATPADDAMDSAMMATLSSPPTKSSAIQPQELEDAMALFGLTSDDLDPRLAPARIHGGADHILLPLKNRATLAAMSYDLDAGRQVMRQHELVTIMLAYIETDQTFVVRNAFASGGVLEDPATGAAAAAFAGYLRDAGWPHGGALTIRQGEDMGSPSLIHVALDDTTGASVRVSGSARAIG</sequence>
<evidence type="ECO:0000313" key="3">
    <source>
        <dbReference type="EMBL" id="GAA6196286.1"/>
    </source>
</evidence>
<dbReference type="RefSeq" id="WP_353398947.1">
    <property type="nucleotide sequence ID" value="NZ_BAABWU010000005.1"/>
</dbReference>
<proteinExistence type="inferred from homology"/>
<dbReference type="SUPFAM" id="SSF54506">
    <property type="entry name" value="Diaminopimelate epimerase-like"/>
    <property type="match status" value="1"/>
</dbReference>
<reference evidence="3 4" key="1">
    <citation type="submission" date="2024-04" db="EMBL/GenBank/DDBJ databases">
        <title>Draft genome sequence of Pseudophaeobacter arcticus NBRC 116598.</title>
        <authorList>
            <person name="Miyakawa T."/>
            <person name="Kusuya Y."/>
            <person name="Miura T."/>
        </authorList>
    </citation>
    <scope>NUCLEOTIDE SEQUENCE [LARGE SCALE GENOMIC DNA]</scope>
    <source>
        <strain evidence="3 4">SU-CL00105</strain>
    </source>
</reference>
<name>A0ABQ0AK89_9RHOB</name>
<dbReference type="EMBL" id="BAABWU010000005">
    <property type="protein sequence ID" value="GAA6196286.1"/>
    <property type="molecule type" value="Genomic_DNA"/>
</dbReference>
<dbReference type="PANTHER" id="PTHR13774">
    <property type="entry name" value="PHENAZINE BIOSYNTHESIS PROTEIN"/>
    <property type="match status" value="1"/>
</dbReference>
<evidence type="ECO:0000256" key="2">
    <source>
        <dbReference type="ARBA" id="ARBA00023235"/>
    </source>
</evidence>
<comment type="similarity">
    <text evidence="1">Belongs to the PhzF family.</text>
</comment>
<keyword evidence="4" id="KW-1185">Reference proteome</keyword>